<feature type="transmembrane region" description="Helical" evidence="3">
    <location>
        <begin position="50"/>
        <end position="68"/>
    </location>
</feature>
<feature type="transmembrane region" description="Helical" evidence="3">
    <location>
        <begin position="141"/>
        <end position="157"/>
    </location>
</feature>
<feature type="transmembrane region" description="Helical" evidence="3">
    <location>
        <begin position="21"/>
        <end position="38"/>
    </location>
</feature>
<dbReference type="KEGG" id="asem:NNL22_15140"/>
<dbReference type="InterPro" id="IPR000160">
    <property type="entry name" value="GGDEF_dom"/>
</dbReference>
<dbReference type="CDD" id="cd01949">
    <property type="entry name" value="GGDEF"/>
    <property type="match status" value="1"/>
</dbReference>
<feature type="domain" description="PAS" evidence="4">
    <location>
        <begin position="262"/>
        <end position="332"/>
    </location>
</feature>
<dbReference type="Pfam" id="PF17159">
    <property type="entry name" value="MASE3"/>
    <property type="match status" value="1"/>
</dbReference>
<evidence type="ECO:0000259" key="6">
    <source>
        <dbReference type="PROSITE" id="PS50883"/>
    </source>
</evidence>
<dbReference type="GO" id="GO:0071111">
    <property type="term" value="F:cyclic-guanylate-specific phosphodiesterase activity"/>
    <property type="evidence" value="ECO:0007669"/>
    <property type="project" value="UniProtKB-EC"/>
</dbReference>
<dbReference type="InterPro" id="IPR000700">
    <property type="entry name" value="PAS-assoc_C"/>
</dbReference>
<dbReference type="SUPFAM" id="SSF55781">
    <property type="entry name" value="GAF domain-like"/>
    <property type="match status" value="1"/>
</dbReference>
<sequence length="1118" mass="126222">MPINTKLLNTALITSLKSVGLVWWVPLLLVTVLIPVNLFDHLLFHTLSELFAVSIAMISFVVAWNTYALSRNNHLMFLGVGYFWVGMLDLFHTLTFVGLPFFSISDANPTLQIWIIARYFEAFILLMAPLFIHRELRRGRVFLYCAAISVFALWAVLKGWVPVMHVASDGLQPIKIVSEYIIIAMLIGAIVAMWGERKNIDRRVLRLVDASIFLTIAAELCFTLYSDFQGLMIMTGHLLKLLSFWAIYVALIESSLKEPFRNLSREANTYDAIPDETVVIDFRGHVRQVNEAVREVTGLSTSQMIGRHCHDALHPANLTIEECDICRAIDSQLQLRNFEIFDLNNEQWFEFSLTNIRYRDELAGMVHVRRNITVRKQAQQKFTRLNRLYTVLSHSNKAILLAKSRADLFQRLCDIAVQQGRFRMAWVGIIQGSSVTPQSFAGDEKGYLNDIQMRVDQSELANGPVGRAAKLAEVCCVNDVAVDPDFEPWRKAALARGYRALAAVPLNFEGDVIGIFTIYSTLPNVFDDEMLNLLSTLSDDISAAILHLEHEQQRLIAEGKLRQLSQAVEQSSNSIIITNADGEIEYVNRSFSQLTGYSLAEVLGQTPKLFKSKETPSSVSKEIWDALLAGKEWNGEFQNRKKDGSLYWSLQSISPIKDEQGNVTHYLSTQEDNTELHAAQETIKKLAFYDPLTNLPNRRLLADRLDQAIASVKRYPNQLVAVMLFDLDNFKRVNDSLGHKYGDMLLQKVADIFVGLVREEDTVSRLGGDEFTVILRGIPNVEKIVDIATLFINRLANPIELMGNQVIIGTSIGIAVFPQDAADSDTLLRNADMAMYHAKAEGKHNFQFYKEEMNTKAQERLLLENKLRHAIESGHFVLHYQPQVDIKTKKLIGLEALIRWIDPIQGVISPLTFVPLAEETGMIGKIGDWVIRKACEENKRLQAFGFPEVKVAVNVSAYQFRHGDHLCRVIQESLAATELSPEYLSVELTESILIENVEDTICQLRRLKDLGITLAVDDFGTGYSSLSYLKRFPIDVLKIDQSFIRDILDDANDEAIVNAIIGMGRSLGLTVLAEGVETVAHRDYLLQQQCYYAQGYLYCKPKPAEELLECWQAGSLLL</sequence>
<dbReference type="NCBIfam" id="TIGR00254">
    <property type="entry name" value="GGDEF"/>
    <property type="match status" value="1"/>
</dbReference>
<dbReference type="InterPro" id="IPR035919">
    <property type="entry name" value="EAL_sf"/>
</dbReference>
<dbReference type="InterPro" id="IPR029016">
    <property type="entry name" value="GAF-like_dom_sf"/>
</dbReference>
<dbReference type="SUPFAM" id="SSF141868">
    <property type="entry name" value="EAL domain-like"/>
    <property type="match status" value="1"/>
</dbReference>
<dbReference type="SUPFAM" id="SSF55073">
    <property type="entry name" value="Nucleotide cyclase"/>
    <property type="match status" value="1"/>
</dbReference>
<dbReference type="RefSeq" id="WP_267267779.1">
    <property type="nucleotide sequence ID" value="NZ_CP101527.1"/>
</dbReference>
<dbReference type="EC" id="3.1.4.52" evidence="1"/>
<accession>A0A9E8HKG4</accession>
<feature type="domain" description="EAL" evidence="6">
    <location>
        <begin position="860"/>
        <end position="1115"/>
    </location>
</feature>
<dbReference type="Pfam" id="PF13185">
    <property type="entry name" value="GAF_2"/>
    <property type="match status" value="1"/>
</dbReference>
<proteinExistence type="predicted"/>
<dbReference type="Proteomes" id="UP001164472">
    <property type="component" value="Chromosome"/>
</dbReference>
<dbReference type="CDD" id="cd00130">
    <property type="entry name" value="PAS"/>
    <property type="match status" value="2"/>
</dbReference>
<evidence type="ECO:0000313" key="9">
    <source>
        <dbReference type="Proteomes" id="UP001164472"/>
    </source>
</evidence>
<feature type="transmembrane region" description="Helical" evidence="3">
    <location>
        <begin position="207"/>
        <end position="225"/>
    </location>
</feature>
<dbReference type="Pfam" id="PF00563">
    <property type="entry name" value="EAL"/>
    <property type="match status" value="1"/>
</dbReference>
<dbReference type="PROSITE" id="PS50113">
    <property type="entry name" value="PAC"/>
    <property type="match status" value="1"/>
</dbReference>
<evidence type="ECO:0000313" key="8">
    <source>
        <dbReference type="EMBL" id="UZW74343.1"/>
    </source>
</evidence>
<keyword evidence="9" id="KW-1185">Reference proteome</keyword>
<dbReference type="CDD" id="cd01948">
    <property type="entry name" value="EAL"/>
    <property type="match status" value="1"/>
</dbReference>
<organism evidence="8 9">
    <name type="scientific">Alkalimarinus sediminis</name>
    <dbReference type="NCBI Taxonomy" id="1632866"/>
    <lineage>
        <taxon>Bacteria</taxon>
        <taxon>Pseudomonadati</taxon>
        <taxon>Pseudomonadota</taxon>
        <taxon>Gammaproteobacteria</taxon>
        <taxon>Alteromonadales</taxon>
        <taxon>Alteromonadaceae</taxon>
        <taxon>Alkalimarinus</taxon>
    </lineage>
</organism>
<dbReference type="InterPro" id="IPR029787">
    <property type="entry name" value="Nucleotide_cyclase"/>
</dbReference>
<feature type="domain" description="PAS" evidence="4">
    <location>
        <begin position="560"/>
        <end position="606"/>
    </location>
</feature>
<dbReference type="SMART" id="SM00267">
    <property type="entry name" value="GGDEF"/>
    <property type="match status" value="1"/>
</dbReference>
<dbReference type="AlphaFoldDB" id="A0A9E8HKG4"/>
<dbReference type="InterPro" id="IPR035965">
    <property type="entry name" value="PAS-like_dom_sf"/>
</dbReference>
<dbReference type="PROSITE" id="PS50887">
    <property type="entry name" value="GGDEF"/>
    <property type="match status" value="1"/>
</dbReference>
<dbReference type="InterPro" id="IPR052155">
    <property type="entry name" value="Biofilm_reg_signaling"/>
</dbReference>
<reference evidence="8" key="1">
    <citation type="submission" date="2022-07" db="EMBL/GenBank/DDBJ databases">
        <title>Alkalimarinus sp. nov., isolated from gut of a Alitta virens.</title>
        <authorList>
            <person name="Yang A.I."/>
            <person name="Shin N.-R."/>
        </authorList>
    </citation>
    <scope>NUCLEOTIDE SEQUENCE</scope>
    <source>
        <strain evidence="8">FA028</strain>
    </source>
</reference>
<dbReference type="SMART" id="SM00091">
    <property type="entry name" value="PAS"/>
    <property type="match status" value="2"/>
</dbReference>
<evidence type="ECO:0000256" key="3">
    <source>
        <dbReference type="SAM" id="Phobius"/>
    </source>
</evidence>
<evidence type="ECO:0000259" key="4">
    <source>
        <dbReference type="PROSITE" id="PS50112"/>
    </source>
</evidence>
<dbReference type="Pfam" id="PF00990">
    <property type="entry name" value="GGDEF"/>
    <property type="match status" value="1"/>
</dbReference>
<evidence type="ECO:0000256" key="2">
    <source>
        <dbReference type="ARBA" id="ARBA00022636"/>
    </source>
</evidence>
<dbReference type="InterPro" id="IPR001610">
    <property type="entry name" value="PAC"/>
</dbReference>
<dbReference type="NCBIfam" id="TIGR00229">
    <property type="entry name" value="sensory_box"/>
    <property type="match status" value="2"/>
</dbReference>
<evidence type="ECO:0000259" key="7">
    <source>
        <dbReference type="PROSITE" id="PS50887"/>
    </source>
</evidence>
<feature type="transmembrane region" description="Helical" evidence="3">
    <location>
        <begin position="111"/>
        <end position="132"/>
    </location>
</feature>
<dbReference type="PROSITE" id="PS50883">
    <property type="entry name" value="EAL"/>
    <property type="match status" value="1"/>
</dbReference>
<dbReference type="Gene3D" id="3.30.450.20">
    <property type="entry name" value="PAS domain"/>
    <property type="match status" value="2"/>
</dbReference>
<feature type="domain" description="PAC" evidence="5">
    <location>
        <begin position="633"/>
        <end position="685"/>
    </location>
</feature>
<dbReference type="InterPro" id="IPR013656">
    <property type="entry name" value="PAS_4"/>
</dbReference>
<protein>
    <recommendedName>
        <fullName evidence="1">cyclic-guanylate-specific phosphodiesterase</fullName>
        <ecNumber evidence="1">3.1.4.52</ecNumber>
    </recommendedName>
</protein>
<keyword evidence="3" id="KW-1133">Transmembrane helix</keyword>
<dbReference type="EMBL" id="CP101527">
    <property type="protein sequence ID" value="UZW74343.1"/>
    <property type="molecule type" value="Genomic_DNA"/>
</dbReference>
<dbReference type="InterPro" id="IPR000014">
    <property type="entry name" value="PAS"/>
</dbReference>
<evidence type="ECO:0000256" key="1">
    <source>
        <dbReference type="ARBA" id="ARBA00012282"/>
    </source>
</evidence>
<feature type="domain" description="GGDEF" evidence="7">
    <location>
        <begin position="718"/>
        <end position="851"/>
    </location>
</feature>
<dbReference type="SMART" id="SM00052">
    <property type="entry name" value="EAL"/>
    <property type="match status" value="1"/>
</dbReference>
<dbReference type="Gene3D" id="3.30.70.270">
    <property type="match status" value="1"/>
</dbReference>
<dbReference type="SMART" id="SM00086">
    <property type="entry name" value="PAC"/>
    <property type="match status" value="1"/>
</dbReference>
<gene>
    <name evidence="8" type="ORF">NNL22_15140</name>
</gene>
<name>A0A9E8HKG4_9ALTE</name>
<dbReference type="SUPFAM" id="SSF55785">
    <property type="entry name" value="PYP-like sensor domain (PAS domain)"/>
    <property type="match status" value="2"/>
</dbReference>
<dbReference type="InterPro" id="IPR003018">
    <property type="entry name" value="GAF"/>
</dbReference>
<keyword evidence="3" id="KW-0472">Membrane</keyword>
<dbReference type="InterPro" id="IPR001633">
    <property type="entry name" value="EAL_dom"/>
</dbReference>
<dbReference type="Pfam" id="PF08448">
    <property type="entry name" value="PAS_4"/>
    <property type="match status" value="1"/>
</dbReference>
<dbReference type="PROSITE" id="PS50112">
    <property type="entry name" value="PAS"/>
    <property type="match status" value="2"/>
</dbReference>
<dbReference type="InterPro" id="IPR043128">
    <property type="entry name" value="Rev_trsase/Diguanyl_cyclase"/>
</dbReference>
<dbReference type="Pfam" id="PF13426">
    <property type="entry name" value="PAS_9"/>
    <property type="match status" value="1"/>
</dbReference>
<evidence type="ECO:0000259" key="5">
    <source>
        <dbReference type="PROSITE" id="PS50113"/>
    </source>
</evidence>
<dbReference type="SMART" id="SM00065">
    <property type="entry name" value="GAF"/>
    <property type="match status" value="1"/>
</dbReference>
<dbReference type="InterPro" id="IPR033425">
    <property type="entry name" value="MASE3"/>
</dbReference>
<dbReference type="PANTHER" id="PTHR44757:SF2">
    <property type="entry name" value="BIOFILM ARCHITECTURE MAINTENANCE PROTEIN MBAA"/>
    <property type="match status" value="1"/>
</dbReference>
<dbReference type="Gene3D" id="3.30.450.40">
    <property type="match status" value="1"/>
</dbReference>
<feature type="transmembrane region" description="Helical" evidence="3">
    <location>
        <begin position="177"/>
        <end position="195"/>
    </location>
</feature>
<dbReference type="PANTHER" id="PTHR44757">
    <property type="entry name" value="DIGUANYLATE CYCLASE DGCP"/>
    <property type="match status" value="1"/>
</dbReference>
<keyword evidence="2" id="KW-0973">c-di-GMP</keyword>
<keyword evidence="3" id="KW-0812">Transmembrane</keyword>
<feature type="transmembrane region" description="Helical" evidence="3">
    <location>
        <begin position="75"/>
        <end position="99"/>
    </location>
</feature>
<dbReference type="Gene3D" id="3.20.20.450">
    <property type="entry name" value="EAL domain"/>
    <property type="match status" value="1"/>
</dbReference>
<dbReference type="FunFam" id="3.20.20.450:FF:000001">
    <property type="entry name" value="Cyclic di-GMP phosphodiesterase yahA"/>
    <property type="match status" value="1"/>
</dbReference>